<dbReference type="Proteomes" id="UP000575898">
    <property type="component" value="Unassembled WGS sequence"/>
</dbReference>
<dbReference type="AlphaFoldDB" id="A0A840MHY3"/>
<organism evidence="1 2">
    <name type="scientific">Chitinivorax tropicus</name>
    <dbReference type="NCBI Taxonomy" id="714531"/>
    <lineage>
        <taxon>Bacteria</taxon>
        <taxon>Pseudomonadati</taxon>
        <taxon>Pseudomonadota</taxon>
        <taxon>Betaproteobacteria</taxon>
        <taxon>Chitinivorax</taxon>
    </lineage>
</organism>
<accession>A0A840MHY3</accession>
<comment type="caution">
    <text evidence="1">The sequence shown here is derived from an EMBL/GenBank/DDBJ whole genome shotgun (WGS) entry which is preliminary data.</text>
</comment>
<dbReference type="EMBL" id="JACHHY010000008">
    <property type="protein sequence ID" value="MBB5018258.1"/>
    <property type="molecule type" value="Genomic_DNA"/>
</dbReference>
<evidence type="ECO:0000313" key="1">
    <source>
        <dbReference type="EMBL" id="MBB5018258.1"/>
    </source>
</evidence>
<dbReference type="RefSeq" id="WP_184037270.1">
    <property type="nucleotide sequence ID" value="NZ_JACHHY010000008.1"/>
</dbReference>
<keyword evidence="2" id="KW-1185">Reference proteome</keyword>
<evidence type="ECO:0000313" key="2">
    <source>
        <dbReference type="Proteomes" id="UP000575898"/>
    </source>
</evidence>
<reference evidence="1 2" key="1">
    <citation type="submission" date="2020-08" db="EMBL/GenBank/DDBJ databases">
        <title>Genomic Encyclopedia of Type Strains, Phase IV (KMG-IV): sequencing the most valuable type-strain genomes for metagenomic binning, comparative biology and taxonomic classification.</title>
        <authorList>
            <person name="Goeker M."/>
        </authorList>
    </citation>
    <scope>NUCLEOTIDE SEQUENCE [LARGE SCALE GENOMIC DNA]</scope>
    <source>
        <strain evidence="1 2">DSM 27165</strain>
    </source>
</reference>
<name>A0A840MHY3_9PROT</name>
<sequence length="313" mass="34887">MTPHLTDHDIDRLTDQAIAQLQQWLAHHGSQQLALLIDPVAADPFAEQLHEQALPTVRCPFPGNDLADAQYPYLVWFEHAERQIRLINDSLRLAIHERCGRIDGEYGARSLCAWIIPGTGEPALAELAQQIGRTVPAFNPAGERMLFRYYDPRITPLLPTCLSGPNWRAMISLQHYPWLTMDEACTLQAISPDPQGAAPLPHLQLSEAEMDALAVVGLANHLGRLVPQWGLAAVPDGPQLRTLAQQAFGLGLQHPVDQLTYAYHALHCHPRFTRHPLIQPLLQQDSFAQALATLTETEWQRIAQDCAAEPNPR</sequence>
<proteinExistence type="predicted"/>
<protein>
    <recommendedName>
        <fullName evidence="3">DUF4123 domain-containing protein</fullName>
    </recommendedName>
</protein>
<evidence type="ECO:0008006" key="3">
    <source>
        <dbReference type="Google" id="ProtNLM"/>
    </source>
</evidence>
<gene>
    <name evidence="1" type="ORF">HNQ59_001546</name>
</gene>